<dbReference type="PANTHER" id="PTHR46680">
    <property type="entry name" value="NF-KAPPA-B INHIBITOR ALPHA"/>
    <property type="match status" value="1"/>
</dbReference>
<dbReference type="PROSITE" id="PS50297">
    <property type="entry name" value="ANK_REP_REGION"/>
    <property type="match status" value="3"/>
</dbReference>
<dbReference type="InterPro" id="IPR051070">
    <property type="entry name" value="NF-kappa-B_inhibitor"/>
</dbReference>
<reference evidence="4" key="1">
    <citation type="journal article" date="2014" name="Front. Microbiol.">
        <title>High frequency of phylogenetically diverse reductive dehalogenase-homologous genes in deep subseafloor sedimentary metagenomes.</title>
        <authorList>
            <person name="Kawai M."/>
            <person name="Futagami T."/>
            <person name="Toyoda A."/>
            <person name="Takaki Y."/>
            <person name="Nishi S."/>
            <person name="Hori S."/>
            <person name="Arai W."/>
            <person name="Tsubouchi T."/>
            <person name="Morono Y."/>
            <person name="Uchiyama I."/>
            <person name="Ito T."/>
            <person name="Fujiyama A."/>
            <person name="Inagaki F."/>
            <person name="Takami H."/>
        </authorList>
    </citation>
    <scope>NUCLEOTIDE SEQUENCE</scope>
    <source>
        <strain evidence="4">Expedition CK06-06</strain>
    </source>
</reference>
<dbReference type="EMBL" id="BART01033023">
    <property type="protein sequence ID" value="GAH16777.1"/>
    <property type="molecule type" value="Genomic_DNA"/>
</dbReference>
<dbReference type="GO" id="GO:0005829">
    <property type="term" value="C:cytosol"/>
    <property type="evidence" value="ECO:0007669"/>
    <property type="project" value="TreeGrafter"/>
</dbReference>
<proteinExistence type="predicted"/>
<protein>
    <submittedName>
        <fullName evidence="4">Uncharacterized protein</fullName>
    </submittedName>
</protein>
<feature type="non-terminal residue" evidence="4">
    <location>
        <position position="237"/>
    </location>
</feature>
<dbReference type="Gene3D" id="1.25.40.20">
    <property type="entry name" value="Ankyrin repeat-containing domain"/>
    <property type="match status" value="3"/>
</dbReference>
<dbReference type="InterPro" id="IPR002110">
    <property type="entry name" value="Ankyrin_rpt"/>
</dbReference>
<evidence type="ECO:0000256" key="3">
    <source>
        <dbReference type="SAM" id="MobiDB-lite"/>
    </source>
</evidence>
<dbReference type="GO" id="GO:0071356">
    <property type="term" value="P:cellular response to tumor necrosis factor"/>
    <property type="evidence" value="ECO:0007669"/>
    <property type="project" value="TreeGrafter"/>
</dbReference>
<dbReference type="Pfam" id="PF13637">
    <property type="entry name" value="Ank_4"/>
    <property type="match status" value="1"/>
</dbReference>
<dbReference type="AlphaFoldDB" id="X1D958"/>
<dbReference type="SMART" id="SM00248">
    <property type="entry name" value="ANK"/>
    <property type="match status" value="5"/>
</dbReference>
<dbReference type="Pfam" id="PF12796">
    <property type="entry name" value="Ank_2"/>
    <property type="match status" value="1"/>
</dbReference>
<feature type="region of interest" description="Disordered" evidence="3">
    <location>
        <begin position="217"/>
        <end position="237"/>
    </location>
</feature>
<evidence type="ECO:0000256" key="2">
    <source>
        <dbReference type="ARBA" id="ARBA00023043"/>
    </source>
</evidence>
<dbReference type="PRINTS" id="PR01415">
    <property type="entry name" value="ANKYRIN"/>
</dbReference>
<sequence length="237" mass="25713">LRTCLEGDKEWARKIANSEVMVGLSSSQAPLDFAAINNQVRAAEMLLNAGADPNRTSGWEPPLLHIAAENDYRDLAILLIARGAKVEAPYGMHGNKTALHAAAAANHPEMVNLLIRHGAKVDSRDANGMTPLLRAAEHGWLPVVKVLLDRGADVHARSSNADTALHVVERESWRRVQDGYDVARFLLEKGLDVNARNADGRTPLDGVNNDRTVELLRQHGGKKSRDLPATPTKVGPA</sequence>
<dbReference type="Pfam" id="PF00023">
    <property type="entry name" value="Ank"/>
    <property type="match status" value="1"/>
</dbReference>
<evidence type="ECO:0000256" key="1">
    <source>
        <dbReference type="ARBA" id="ARBA00022737"/>
    </source>
</evidence>
<dbReference type="InterPro" id="IPR036770">
    <property type="entry name" value="Ankyrin_rpt-contain_sf"/>
</dbReference>
<feature type="non-terminal residue" evidence="4">
    <location>
        <position position="1"/>
    </location>
</feature>
<accession>X1D958</accession>
<dbReference type="PROSITE" id="PS50088">
    <property type="entry name" value="ANK_REPEAT"/>
    <property type="match status" value="4"/>
</dbReference>
<gene>
    <name evidence="4" type="ORF">S01H4_56895</name>
</gene>
<dbReference type="GO" id="GO:0051059">
    <property type="term" value="F:NF-kappaB binding"/>
    <property type="evidence" value="ECO:0007669"/>
    <property type="project" value="TreeGrafter"/>
</dbReference>
<name>X1D958_9ZZZZ</name>
<keyword evidence="1" id="KW-0677">Repeat</keyword>
<dbReference type="PANTHER" id="PTHR46680:SF3">
    <property type="entry name" value="NF-KAPPA-B INHIBITOR CACTUS"/>
    <property type="match status" value="1"/>
</dbReference>
<dbReference type="SUPFAM" id="SSF48403">
    <property type="entry name" value="Ankyrin repeat"/>
    <property type="match status" value="1"/>
</dbReference>
<evidence type="ECO:0000313" key="4">
    <source>
        <dbReference type="EMBL" id="GAH16777.1"/>
    </source>
</evidence>
<keyword evidence="2" id="KW-0040">ANK repeat</keyword>
<organism evidence="4">
    <name type="scientific">marine sediment metagenome</name>
    <dbReference type="NCBI Taxonomy" id="412755"/>
    <lineage>
        <taxon>unclassified sequences</taxon>
        <taxon>metagenomes</taxon>
        <taxon>ecological metagenomes</taxon>
    </lineage>
</organism>
<comment type="caution">
    <text evidence="4">The sequence shown here is derived from an EMBL/GenBank/DDBJ whole genome shotgun (WGS) entry which is preliminary data.</text>
</comment>